<gene>
    <name evidence="2" type="ORF">F0357_05445</name>
</gene>
<dbReference type="Proteomes" id="UP000332515">
    <property type="component" value="Unassembled WGS sequence"/>
</dbReference>
<reference evidence="2 3" key="1">
    <citation type="submission" date="2019-09" db="EMBL/GenBank/DDBJ databases">
        <title>Segnochrobactrum spirostomi gen. nov., sp. nov., isolated from the ciliate Spirostomum cf. yagiui and description of a novel family, Segnochrobactraceae fam. nov. within the order Rhizobiales of the class Alphaproteobacteria.</title>
        <authorList>
            <person name="Akter S."/>
            <person name="Shazib S.U.A."/>
            <person name="Shin M.K."/>
        </authorList>
    </citation>
    <scope>NUCLEOTIDE SEQUENCE [LARGE SCALE GENOMIC DNA]</scope>
    <source>
        <strain evidence="2 3">Sp-1</strain>
    </source>
</reference>
<organism evidence="2 3">
    <name type="scientific">Segnochrobactrum spirostomi</name>
    <dbReference type="NCBI Taxonomy" id="2608987"/>
    <lineage>
        <taxon>Bacteria</taxon>
        <taxon>Pseudomonadati</taxon>
        <taxon>Pseudomonadota</taxon>
        <taxon>Alphaproteobacteria</taxon>
        <taxon>Hyphomicrobiales</taxon>
        <taxon>Segnochrobactraceae</taxon>
        <taxon>Segnochrobactrum</taxon>
    </lineage>
</organism>
<proteinExistence type="predicted"/>
<sequence length="135" mass="15932">MEWRGLIGTALQWPWPSILTIYLRLNAALWFAMGLYYWARITGFVPWRMHYFWDMPLTWQSAIVLYAVLNLVTAVGLWLTAPWGPIVWVFTIVCQIVTHSALSDVFGERPFRIPFYVFSVFIYVILSILARRSRR</sequence>
<protein>
    <submittedName>
        <fullName evidence="2">Uncharacterized protein</fullName>
    </submittedName>
</protein>
<keyword evidence="1" id="KW-0472">Membrane</keyword>
<keyword evidence="1" id="KW-0812">Transmembrane</keyword>
<accession>A0A6A7Y148</accession>
<feature type="transmembrane region" description="Helical" evidence="1">
    <location>
        <begin position="59"/>
        <end position="79"/>
    </location>
</feature>
<feature type="transmembrane region" description="Helical" evidence="1">
    <location>
        <begin position="86"/>
        <end position="107"/>
    </location>
</feature>
<dbReference type="AlphaFoldDB" id="A0A6A7Y148"/>
<dbReference type="InterPro" id="IPR046161">
    <property type="entry name" value="DUF6163"/>
</dbReference>
<comment type="caution">
    <text evidence="2">The sequence shown here is derived from an EMBL/GenBank/DDBJ whole genome shotgun (WGS) entry which is preliminary data.</text>
</comment>
<evidence type="ECO:0000256" key="1">
    <source>
        <dbReference type="SAM" id="Phobius"/>
    </source>
</evidence>
<dbReference type="EMBL" id="VWNA01000001">
    <property type="protein sequence ID" value="MQT12117.1"/>
    <property type="molecule type" value="Genomic_DNA"/>
</dbReference>
<name>A0A6A7Y148_9HYPH</name>
<keyword evidence="1" id="KW-1133">Transmembrane helix</keyword>
<keyword evidence="3" id="KW-1185">Reference proteome</keyword>
<evidence type="ECO:0000313" key="3">
    <source>
        <dbReference type="Proteomes" id="UP000332515"/>
    </source>
</evidence>
<dbReference type="Pfam" id="PF19660">
    <property type="entry name" value="DUF6163"/>
    <property type="match status" value="1"/>
</dbReference>
<feature type="transmembrane region" description="Helical" evidence="1">
    <location>
        <begin position="21"/>
        <end position="39"/>
    </location>
</feature>
<feature type="transmembrane region" description="Helical" evidence="1">
    <location>
        <begin position="113"/>
        <end position="130"/>
    </location>
</feature>
<evidence type="ECO:0000313" key="2">
    <source>
        <dbReference type="EMBL" id="MQT12117.1"/>
    </source>
</evidence>